<dbReference type="InterPro" id="IPR036388">
    <property type="entry name" value="WH-like_DNA-bd_sf"/>
</dbReference>
<proteinExistence type="predicted"/>
<protein>
    <recommendedName>
        <fullName evidence="3">HTH deoR-type domain-containing protein</fullName>
    </recommendedName>
</protein>
<evidence type="ECO:0000313" key="2">
    <source>
        <dbReference type="Proteomes" id="UP000230638"/>
    </source>
</evidence>
<evidence type="ECO:0000313" key="1">
    <source>
        <dbReference type="EMBL" id="PIP73994.1"/>
    </source>
</evidence>
<reference evidence="1 2" key="1">
    <citation type="submission" date="2017-09" db="EMBL/GenBank/DDBJ databases">
        <title>Depth-based differentiation of microbial function through sediment-hosted aquifers and enrichment of novel symbionts in the deep terrestrial subsurface.</title>
        <authorList>
            <person name="Probst A.J."/>
            <person name="Ladd B."/>
            <person name="Jarett J.K."/>
            <person name="Geller-Mcgrath D.E."/>
            <person name="Sieber C.M."/>
            <person name="Emerson J.B."/>
            <person name="Anantharaman K."/>
            <person name="Thomas B.C."/>
            <person name="Malmstrom R."/>
            <person name="Stieglmeier M."/>
            <person name="Klingl A."/>
            <person name="Woyke T."/>
            <person name="Ryan C.M."/>
            <person name="Banfield J.F."/>
        </authorList>
    </citation>
    <scope>NUCLEOTIDE SEQUENCE [LARGE SCALE GENOMIC DNA]</scope>
    <source>
        <strain evidence="1">CG22_combo_CG10-13_8_21_14_all_47_15</strain>
    </source>
</reference>
<comment type="caution">
    <text evidence="1">The sequence shown here is derived from an EMBL/GenBank/DDBJ whole genome shotgun (WGS) entry which is preliminary data.</text>
</comment>
<gene>
    <name evidence="1" type="ORF">COW88_00255</name>
</gene>
<dbReference type="AlphaFoldDB" id="A0A2H0CVT8"/>
<name>A0A2H0CVT8_9BACT</name>
<sequence length="271" mass="31041">MDQDKRQIQTKPQIKDIAIRHAADSWYLFLLKKAERLSSAVYIVTALIHNGDPLKHKLREKSIFIVSDIAQSRYTEDRKENVFLKIADLINEALSFIEIGMTAGVISSMNATVLKKEYSDLSALIEKKIVSATEPPSEVSFRKGFFDETMPALSVKKQLFQRKERSLPKYATPENIVSAPFRGELQKLDNADSSNRTGDHAQEERHKKIITIFQQNKEALGIKDIAKYVTGYSEKTLQRDLIELVRRGVVQKAGERRWSRYFMPHANNETV</sequence>
<dbReference type="Gene3D" id="1.10.10.10">
    <property type="entry name" value="Winged helix-like DNA-binding domain superfamily/Winged helix DNA-binding domain"/>
    <property type="match status" value="1"/>
</dbReference>
<evidence type="ECO:0008006" key="3">
    <source>
        <dbReference type="Google" id="ProtNLM"/>
    </source>
</evidence>
<dbReference type="Proteomes" id="UP000230638">
    <property type="component" value="Unassembled WGS sequence"/>
</dbReference>
<dbReference type="EMBL" id="PCTL01000001">
    <property type="protein sequence ID" value="PIP73994.1"/>
    <property type="molecule type" value="Genomic_DNA"/>
</dbReference>
<organism evidence="1 2">
    <name type="scientific">Candidatus Lloydbacteria bacterium CG22_combo_CG10-13_8_21_14_all_47_15</name>
    <dbReference type="NCBI Taxonomy" id="1974635"/>
    <lineage>
        <taxon>Bacteria</taxon>
        <taxon>Candidatus Lloydiibacteriota</taxon>
    </lineage>
</organism>
<accession>A0A2H0CVT8</accession>